<accession>A0A0D0CBS2</accession>
<dbReference type="HOGENOM" id="CLU_1384313_0_0_1"/>
<evidence type="ECO:0000256" key="1">
    <source>
        <dbReference type="SAM" id="MobiDB-lite"/>
    </source>
</evidence>
<dbReference type="AlphaFoldDB" id="A0A0D0CBS2"/>
<organism evidence="2 3">
    <name type="scientific">Collybiopsis luxurians FD-317 M1</name>
    <dbReference type="NCBI Taxonomy" id="944289"/>
    <lineage>
        <taxon>Eukaryota</taxon>
        <taxon>Fungi</taxon>
        <taxon>Dikarya</taxon>
        <taxon>Basidiomycota</taxon>
        <taxon>Agaricomycotina</taxon>
        <taxon>Agaricomycetes</taxon>
        <taxon>Agaricomycetidae</taxon>
        <taxon>Agaricales</taxon>
        <taxon>Marasmiineae</taxon>
        <taxon>Omphalotaceae</taxon>
        <taxon>Collybiopsis</taxon>
        <taxon>Collybiopsis luxurians</taxon>
    </lineage>
</organism>
<dbReference type="EMBL" id="KN834844">
    <property type="protein sequence ID" value="KIK52353.1"/>
    <property type="molecule type" value="Genomic_DNA"/>
</dbReference>
<protein>
    <submittedName>
        <fullName evidence="2">Uncharacterized protein</fullName>
    </submittedName>
</protein>
<sequence>MSQLKNLTSQVVLELDELGLGPDVLHKLLVDRNNGGEGEGQEGKVLSVRAAESSKVPSHSSTVPVSRVSSVDSEASSSEGGEITSSLSEGLGIKNISLLWAVQRNAAIQNWAEDSPQITEVTEAECVASFIIDLLTLRVRVRPTEESQSSSAPVYHAPGALLSANVLYHWTTLSEVAQVVKQEWVIRGVEGKRVRNV</sequence>
<proteinExistence type="predicted"/>
<keyword evidence="3" id="KW-1185">Reference proteome</keyword>
<dbReference type="Proteomes" id="UP000053593">
    <property type="component" value="Unassembled WGS sequence"/>
</dbReference>
<name>A0A0D0CBS2_9AGAR</name>
<reference evidence="2 3" key="1">
    <citation type="submission" date="2014-04" db="EMBL/GenBank/DDBJ databases">
        <title>Evolutionary Origins and Diversification of the Mycorrhizal Mutualists.</title>
        <authorList>
            <consortium name="DOE Joint Genome Institute"/>
            <consortium name="Mycorrhizal Genomics Consortium"/>
            <person name="Kohler A."/>
            <person name="Kuo A."/>
            <person name="Nagy L.G."/>
            <person name="Floudas D."/>
            <person name="Copeland A."/>
            <person name="Barry K.W."/>
            <person name="Cichocki N."/>
            <person name="Veneault-Fourrey C."/>
            <person name="LaButti K."/>
            <person name="Lindquist E.A."/>
            <person name="Lipzen A."/>
            <person name="Lundell T."/>
            <person name="Morin E."/>
            <person name="Murat C."/>
            <person name="Riley R."/>
            <person name="Ohm R."/>
            <person name="Sun H."/>
            <person name="Tunlid A."/>
            <person name="Henrissat B."/>
            <person name="Grigoriev I.V."/>
            <person name="Hibbett D.S."/>
            <person name="Martin F."/>
        </authorList>
    </citation>
    <scope>NUCLEOTIDE SEQUENCE [LARGE SCALE GENOMIC DNA]</scope>
    <source>
        <strain evidence="2 3">FD-317 M1</strain>
    </source>
</reference>
<evidence type="ECO:0000313" key="3">
    <source>
        <dbReference type="Proteomes" id="UP000053593"/>
    </source>
</evidence>
<gene>
    <name evidence="2" type="ORF">GYMLUDRAFT_251295</name>
</gene>
<feature type="region of interest" description="Disordered" evidence="1">
    <location>
        <begin position="32"/>
        <end position="85"/>
    </location>
</feature>
<feature type="compositionally biased region" description="Low complexity" evidence="1">
    <location>
        <begin position="53"/>
        <end position="85"/>
    </location>
</feature>
<evidence type="ECO:0000313" key="2">
    <source>
        <dbReference type="EMBL" id="KIK52353.1"/>
    </source>
</evidence>